<dbReference type="AlphaFoldDB" id="A0A423LW42"/>
<proteinExistence type="predicted"/>
<sequence length="408" mass="44898">MEAWPFEIIEAGKRWGFVDDDDVIILGAEQTLPGEMPFVAKKVSDLLKLLCSLPERFYGGSCLRLAEAVGCESQILSYLNFVPGLLSSEVYARADLFVDATGWKLLELNIGSSIGGMHMASLPRLAGYPLEYDSLGGWALHSVGGLGDEGKMLFMVPDSELERLRKPLSVLLEELSKCSSKVVSIASPSELEKRGDELYWKNESIKYLYFRDDQEAFDLLDARPDIRSLLAIGAFSIPMGPEYGIVSNKGALAILWDLCESNQLSSAEQALLEDIVPETRWLNRLMLNKVLDERAEWVLKPAAGFGGRGVICGCEVDQDQWHIALNEAILGGSNKYVLQRYINSIESDFLAASVDGHQAVQRGRVVWGPYIFGSNYLGTLVRAQSSEQSAVINYAKGAACGFIGRDHA</sequence>
<organism evidence="1 2">
    <name type="scientific">Pseudomonas fluorescens</name>
    <dbReference type="NCBI Taxonomy" id="294"/>
    <lineage>
        <taxon>Bacteria</taxon>
        <taxon>Pseudomonadati</taxon>
        <taxon>Pseudomonadota</taxon>
        <taxon>Gammaproteobacteria</taxon>
        <taxon>Pseudomonadales</taxon>
        <taxon>Pseudomonadaceae</taxon>
        <taxon>Pseudomonas</taxon>
    </lineage>
</organism>
<evidence type="ECO:0008006" key="3">
    <source>
        <dbReference type="Google" id="ProtNLM"/>
    </source>
</evidence>
<dbReference type="Gene3D" id="3.30.1490.20">
    <property type="entry name" value="ATP-grasp fold, A domain"/>
    <property type="match status" value="1"/>
</dbReference>
<dbReference type="GO" id="GO:0003824">
    <property type="term" value="F:catalytic activity"/>
    <property type="evidence" value="ECO:0007669"/>
    <property type="project" value="UniProtKB-ARBA"/>
</dbReference>
<evidence type="ECO:0000313" key="2">
    <source>
        <dbReference type="Proteomes" id="UP000285757"/>
    </source>
</evidence>
<accession>A0A423LW42</accession>
<reference evidence="1 2" key="1">
    <citation type="submission" date="2016-10" db="EMBL/GenBank/DDBJ databases">
        <title>Comparative genome analysis of multiple Pseudomonas spp. focuses on biocontrol and plant growth promoting traits.</title>
        <authorList>
            <person name="Tao X.-Y."/>
            <person name="Taylor C.G."/>
        </authorList>
    </citation>
    <scope>NUCLEOTIDE SEQUENCE [LARGE SCALE GENOMIC DNA]</scope>
    <source>
        <strain evidence="1 2">24D3</strain>
    </source>
</reference>
<comment type="caution">
    <text evidence="1">The sequence shown here is derived from an EMBL/GenBank/DDBJ whole genome shotgun (WGS) entry which is preliminary data.</text>
</comment>
<name>A0A423LW42_PSEFL</name>
<dbReference type="InterPro" id="IPR013815">
    <property type="entry name" value="ATP_grasp_subdomain_1"/>
</dbReference>
<protein>
    <recommendedName>
        <fullName evidence="3">ATP-grasp domain-containing protein</fullName>
    </recommendedName>
</protein>
<dbReference type="RefSeq" id="WP_123529238.1">
    <property type="nucleotide sequence ID" value="NZ_MOBU01000001.1"/>
</dbReference>
<gene>
    <name evidence="1" type="ORF">BK671_01310</name>
</gene>
<dbReference type="EMBL" id="MOBU01000001">
    <property type="protein sequence ID" value="RON72521.1"/>
    <property type="molecule type" value="Genomic_DNA"/>
</dbReference>
<dbReference type="Proteomes" id="UP000285757">
    <property type="component" value="Unassembled WGS sequence"/>
</dbReference>
<dbReference type="SUPFAM" id="SSF56059">
    <property type="entry name" value="Glutathione synthetase ATP-binding domain-like"/>
    <property type="match status" value="1"/>
</dbReference>
<evidence type="ECO:0000313" key="1">
    <source>
        <dbReference type="EMBL" id="RON72521.1"/>
    </source>
</evidence>
<dbReference type="GO" id="GO:0005524">
    <property type="term" value="F:ATP binding"/>
    <property type="evidence" value="ECO:0007669"/>
    <property type="project" value="InterPro"/>
</dbReference>